<proteinExistence type="predicted"/>
<dbReference type="SUPFAM" id="SSF54106">
    <property type="entry name" value="LysM domain"/>
    <property type="match status" value="1"/>
</dbReference>
<dbReference type="PROSITE" id="PS51782">
    <property type="entry name" value="LYSM"/>
    <property type="match status" value="1"/>
</dbReference>
<dbReference type="RefSeq" id="WP_208154311.1">
    <property type="nucleotide sequence ID" value="NZ_JAGEVF010000006.1"/>
</dbReference>
<accession>A0ABS3T502</accession>
<gene>
    <name evidence="2" type="ORF">J4050_09340</name>
</gene>
<evidence type="ECO:0000313" key="2">
    <source>
        <dbReference type="EMBL" id="MBO3116951.1"/>
    </source>
</evidence>
<dbReference type="InterPro" id="IPR036779">
    <property type="entry name" value="LysM_dom_sf"/>
</dbReference>
<dbReference type="Gene3D" id="2.70.70.10">
    <property type="entry name" value="Glucose Permease (Domain IIA)"/>
    <property type="match status" value="1"/>
</dbReference>
<sequence>MKHLLFVGVFFLGIISATCQSDEDSLALKVKVPTTILKQNLNYQEIEIPLVSEKGQAKLAVDIKNEHWDTTVYNPYKNTSVSYPFQLSFEDTTYHSPVRRQKVVTSRYGWRRGRSHKGIDIDLVTGDSVFSILDGVVRFARYSGGHGRTVVVRHFNGLETTYAHLSKIGVKANDTVAKGQYIGKGGNTGRSFGSHLHLVTSYKGQFIHPEYLFDFSEENAIRSQDIWITKKWTRPGYHSARRQSKLALYTSEKAAFAAIEAQRKIYVVKRGDTLSRISQRNNVSVAAICKTNAIKRNSTLRIGQKLVIEPL</sequence>
<dbReference type="PANTHER" id="PTHR21666">
    <property type="entry name" value="PEPTIDASE-RELATED"/>
    <property type="match status" value="1"/>
</dbReference>
<dbReference type="SMART" id="SM00257">
    <property type="entry name" value="LysM"/>
    <property type="match status" value="1"/>
</dbReference>
<dbReference type="Proteomes" id="UP000676776">
    <property type="component" value="Unassembled WGS sequence"/>
</dbReference>
<dbReference type="PANTHER" id="PTHR21666:SF270">
    <property type="entry name" value="MUREIN HYDROLASE ACTIVATOR ENVC"/>
    <property type="match status" value="1"/>
</dbReference>
<dbReference type="InterPro" id="IPR011055">
    <property type="entry name" value="Dup_hybrid_motif"/>
</dbReference>
<organism evidence="2 3">
    <name type="scientific">Winogradskyella pelagia</name>
    <dbReference type="NCBI Taxonomy" id="2819984"/>
    <lineage>
        <taxon>Bacteria</taxon>
        <taxon>Pseudomonadati</taxon>
        <taxon>Bacteroidota</taxon>
        <taxon>Flavobacteriia</taxon>
        <taxon>Flavobacteriales</taxon>
        <taxon>Flavobacteriaceae</taxon>
        <taxon>Winogradskyella</taxon>
    </lineage>
</organism>
<dbReference type="InterPro" id="IPR018392">
    <property type="entry name" value="LysM"/>
</dbReference>
<keyword evidence="3" id="KW-1185">Reference proteome</keyword>
<name>A0ABS3T502_9FLAO</name>
<feature type="domain" description="LysM" evidence="1">
    <location>
        <begin position="264"/>
        <end position="308"/>
    </location>
</feature>
<dbReference type="CDD" id="cd12797">
    <property type="entry name" value="M23_peptidase"/>
    <property type="match status" value="1"/>
</dbReference>
<dbReference type="Pfam" id="PF01476">
    <property type="entry name" value="LysM"/>
    <property type="match status" value="1"/>
</dbReference>
<dbReference type="Pfam" id="PF01551">
    <property type="entry name" value="Peptidase_M23"/>
    <property type="match status" value="1"/>
</dbReference>
<dbReference type="EMBL" id="JAGEVF010000006">
    <property type="protein sequence ID" value="MBO3116951.1"/>
    <property type="molecule type" value="Genomic_DNA"/>
</dbReference>
<evidence type="ECO:0000313" key="3">
    <source>
        <dbReference type="Proteomes" id="UP000676776"/>
    </source>
</evidence>
<dbReference type="CDD" id="cd00118">
    <property type="entry name" value="LysM"/>
    <property type="match status" value="1"/>
</dbReference>
<reference evidence="2 3" key="1">
    <citation type="submission" date="2021-03" db="EMBL/GenBank/DDBJ databases">
        <title>Winogradskyella sp. nov., isolated from costal sediment.</title>
        <authorList>
            <person name="Gao C."/>
        </authorList>
    </citation>
    <scope>NUCLEOTIDE SEQUENCE [LARGE SCALE GENOMIC DNA]</scope>
    <source>
        <strain evidence="2 3">DF17</strain>
    </source>
</reference>
<protein>
    <submittedName>
        <fullName evidence="2">Peptidoglycan DD-metalloendopeptidase family protein</fullName>
    </submittedName>
</protein>
<evidence type="ECO:0000259" key="1">
    <source>
        <dbReference type="PROSITE" id="PS51782"/>
    </source>
</evidence>
<dbReference type="Gene3D" id="3.10.350.10">
    <property type="entry name" value="LysM domain"/>
    <property type="match status" value="1"/>
</dbReference>
<dbReference type="InterPro" id="IPR016047">
    <property type="entry name" value="M23ase_b-sheet_dom"/>
</dbReference>
<dbReference type="SUPFAM" id="SSF51261">
    <property type="entry name" value="Duplicated hybrid motif"/>
    <property type="match status" value="1"/>
</dbReference>
<dbReference type="InterPro" id="IPR050570">
    <property type="entry name" value="Cell_wall_metabolism_enzyme"/>
</dbReference>
<comment type="caution">
    <text evidence="2">The sequence shown here is derived from an EMBL/GenBank/DDBJ whole genome shotgun (WGS) entry which is preliminary data.</text>
</comment>